<evidence type="ECO:0000313" key="10">
    <source>
        <dbReference type="Proteomes" id="UP000594771"/>
    </source>
</evidence>
<dbReference type="HAMAP" id="MF_01543">
    <property type="entry name" value="FTHFS"/>
    <property type="match status" value="1"/>
</dbReference>
<evidence type="ECO:0000256" key="6">
    <source>
        <dbReference type="ARBA" id="ARBA00049033"/>
    </source>
</evidence>
<dbReference type="Gene3D" id="3.10.410.10">
    <property type="entry name" value="Formyltetrahydrofolate synthetase, domain 3"/>
    <property type="match status" value="1"/>
</dbReference>
<dbReference type="InterPro" id="IPR027417">
    <property type="entry name" value="P-loop_NTPase"/>
</dbReference>
<dbReference type="RefSeq" id="WP_060778229.1">
    <property type="nucleotide sequence ID" value="NZ_CAJHLF010000002.1"/>
</dbReference>
<gene>
    <name evidence="8" type="primary">fhs</name>
    <name evidence="9" type="ORF">I6G68_05770</name>
</gene>
<dbReference type="SUPFAM" id="SSF52540">
    <property type="entry name" value="P-loop containing nucleoside triphosphate hydrolases"/>
    <property type="match status" value="1"/>
</dbReference>
<keyword evidence="3 8" id="KW-0436">Ligase</keyword>
<dbReference type="GO" id="GO:0035999">
    <property type="term" value="P:tetrahydrofolate interconversion"/>
    <property type="evidence" value="ECO:0007669"/>
    <property type="project" value="UniProtKB-UniRule"/>
</dbReference>
<dbReference type="PROSITE" id="PS00721">
    <property type="entry name" value="FTHFS_1"/>
    <property type="match status" value="1"/>
</dbReference>
<comment type="pathway">
    <text evidence="1 8">One-carbon metabolism; tetrahydrofolate interconversion.</text>
</comment>
<name>A0A0X8FEF1_9LACT</name>
<dbReference type="Pfam" id="PF01268">
    <property type="entry name" value="FTHFS"/>
    <property type="match status" value="1"/>
</dbReference>
<feature type="binding site" evidence="8">
    <location>
        <begin position="65"/>
        <end position="72"/>
    </location>
    <ligand>
        <name>ATP</name>
        <dbReference type="ChEBI" id="CHEBI:30616"/>
    </ligand>
</feature>
<proteinExistence type="inferred from homology"/>
<comment type="similarity">
    <text evidence="7 8">Belongs to the formate--tetrahydrofolate ligase family.</text>
</comment>
<reference evidence="9 10" key="1">
    <citation type="submission" date="2020-12" db="EMBL/GenBank/DDBJ databases">
        <title>FDA dAtabase for Regulatory Grade micrObial Sequences (FDA-ARGOS): Supporting development and validation of Infectious Disease Dx tests.</title>
        <authorList>
            <person name="Sproer C."/>
            <person name="Gronow S."/>
            <person name="Severitt S."/>
            <person name="Schroder I."/>
            <person name="Tallon L."/>
            <person name="Sadzewicz L."/>
            <person name="Zhao X."/>
            <person name="Boylan J."/>
            <person name="Ott S."/>
            <person name="Bowen H."/>
            <person name="Vavikolanu K."/>
            <person name="Mehta A."/>
            <person name="Aluvathingal J."/>
            <person name="Nadendla S."/>
            <person name="Lowell S."/>
            <person name="Myers T."/>
            <person name="Yan Y."/>
            <person name="Sichtig H."/>
        </authorList>
    </citation>
    <scope>NUCLEOTIDE SEQUENCE [LARGE SCALE GENOMIC DNA]</scope>
    <source>
        <strain evidence="9 10">FDAARGOS_911</strain>
    </source>
</reference>
<dbReference type="FunFam" id="3.30.1510.10:FF:000001">
    <property type="entry name" value="Formate--tetrahydrofolate ligase"/>
    <property type="match status" value="1"/>
</dbReference>
<evidence type="ECO:0000256" key="5">
    <source>
        <dbReference type="ARBA" id="ARBA00022840"/>
    </source>
</evidence>
<dbReference type="AlphaFoldDB" id="A0A0X8FEF1"/>
<dbReference type="EC" id="6.3.4.3" evidence="8"/>
<dbReference type="OrthoDB" id="9761733at2"/>
<dbReference type="GO" id="GO:0004329">
    <property type="term" value="F:formate-tetrahydrofolate ligase activity"/>
    <property type="evidence" value="ECO:0007669"/>
    <property type="project" value="UniProtKB-UniRule"/>
</dbReference>
<organism evidence="9 10">
    <name type="scientific">Aerococcus urinae</name>
    <dbReference type="NCBI Taxonomy" id="1376"/>
    <lineage>
        <taxon>Bacteria</taxon>
        <taxon>Bacillati</taxon>
        <taxon>Bacillota</taxon>
        <taxon>Bacilli</taxon>
        <taxon>Lactobacillales</taxon>
        <taxon>Aerococcaceae</taxon>
        <taxon>Aerococcus</taxon>
    </lineage>
</organism>
<dbReference type="Gene3D" id="3.30.1510.10">
    <property type="entry name" value="Domain 2, N(10)-formyltetrahydrofolate synthetase"/>
    <property type="match status" value="1"/>
</dbReference>
<dbReference type="GO" id="GO:0005524">
    <property type="term" value="F:ATP binding"/>
    <property type="evidence" value="ECO:0007669"/>
    <property type="project" value="UniProtKB-UniRule"/>
</dbReference>
<evidence type="ECO:0000256" key="3">
    <source>
        <dbReference type="ARBA" id="ARBA00022598"/>
    </source>
</evidence>
<evidence type="ECO:0000256" key="4">
    <source>
        <dbReference type="ARBA" id="ARBA00022741"/>
    </source>
</evidence>
<comment type="catalytic activity">
    <reaction evidence="6 8">
        <text>(6S)-5,6,7,8-tetrahydrofolate + formate + ATP = (6R)-10-formyltetrahydrofolate + ADP + phosphate</text>
        <dbReference type="Rhea" id="RHEA:20221"/>
        <dbReference type="ChEBI" id="CHEBI:15740"/>
        <dbReference type="ChEBI" id="CHEBI:30616"/>
        <dbReference type="ChEBI" id="CHEBI:43474"/>
        <dbReference type="ChEBI" id="CHEBI:57453"/>
        <dbReference type="ChEBI" id="CHEBI:195366"/>
        <dbReference type="ChEBI" id="CHEBI:456216"/>
        <dbReference type="EC" id="6.3.4.3"/>
    </reaction>
</comment>
<dbReference type="NCBIfam" id="NF010030">
    <property type="entry name" value="PRK13505.1"/>
    <property type="match status" value="1"/>
</dbReference>
<dbReference type="InterPro" id="IPR000559">
    <property type="entry name" value="Formate_THF_ligase"/>
</dbReference>
<accession>A0A0X8FEF1</accession>
<dbReference type="Proteomes" id="UP000594771">
    <property type="component" value="Chromosome"/>
</dbReference>
<dbReference type="FunFam" id="3.10.410.10:FF:000001">
    <property type="entry name" value="Putative formate--tetrahydrofolate ligase"/>
    <property type="match status" value="1"/>
</dbReference>
<dbReference type="EMBL" id="CP065662">
    <property type="protein sequence ID" value="QPS00903.1"/>
    <property type="molecule type" value="Genomic_DNA"/>
</dbReference>
<dbReference type="InterPro" id="IPR020628">
    <property type="entry name" value="Formate_THF_ligase_CS"/>
</dbReference>
<keyword evidence="4 8" id="KW-0547">Nucleotide-binding</keyword>
<dbReference type="UniPathway" id="UPA00193"/>
<sequence length="560" mass="60978">MLTDIEIAQANKSLPIKEIAQTVNLSEEDLIPYGHDKAKINHQALEKLKDNKKGKLILVTSINPTPAGEGKSTLTIGLGDALRRLDRKAMIALREPSLGPTMGLKGGAAGGGYAQVVPMEDINLHFTGDLHAITQANNLLSAIIDNHIQQGNQLGIDSRRITWKRVMDMNDRVLRHIVVGLGSPGNGYVREDGFDITVASEIMAILCLSRNLDELRQRFDKIVIGYTRDQEAITVKDLGCSGAMALLMKDAILPNLVQTLEHTPALIHGGPFANIAHGCNSVIATDTALRLADYVITEAGFGADLGAEKFMDIKVPILEKSPDAVVIVATARALKHHGNPDLEKNAALEDRLEAVRKGFANLGRHIQIMKSYQVPVLVAINHFKDDTDEEIELIKELCQKEETPSYLADVWEKGGQGALDLGQAVIDSIDGEQNSHFHPLYQADQKSIEEKIQVINQKIYGGEGVEYSAEAKKQLAAIKKNGWDHLPICMAKTQYSLSDDPKLLGAPEKFTLHIRELVPKLGAGFIVALTGNVLTMPGLPKQPAALKMSIDNQGKISGLF</sequence>
<protein>
    <recommendedName>
        <fullName evidence="8">Formate--tetrahydrofolate ligase</fullName>
        <ecNumber evidence="8">6.3.4.3</ecNumber>
    </recommendedName>
    <alternativeName>
        <fullName evidence="8">Formyltetrahydrofolate synthetase</fullName>
        <shortName evidence="8">FHS</shortName>
        <shortName evidence="8">FTHFS</shortName>
    </alternativeName>
</protein>
<dbReference type="Gene3D" id="3.40.50.300">
    <property type="entry name" value="P-loop containing nucleotide triphosphate hydrolases"/>
    <property type="match status" value="1"/>
</dbReference>
<dbReference type="CDD" id="cd00477">
    <property type="entry name" value="FTHFS"/>
    <property type="match status" value="1"/>
</dbReference>
<keyword evidence="5 8" id="KW-0067">ATP-binding</keyword>
<evidence type="ECO:0000256" key="1">
    <source>
        <dbReference type="ARBA" id="ARBA00004777"/>
    </source>
</evidence>
<dbReference type="GeneID" id="35767459"/>
<evidence type="ECO:0000256" key="8">
    <source>
        <dbReference type="HAMAP-Rule" id="MF_01543"/>
    </source>
</evidence>
<evidence type="ECO:0000256" key="2">
    <source>
        <dbReference type="ARBA" id="ARBA00022563"/>
    </source>
</evidence>
<evidence type="ECO:0000256" key="7">
    <source>
        <dbReference type="ARBA" id="ARBA00061363"/>
    </source>
</evidence>
<dbReference type="KEGG" id="aun:AWM73_04285"/>
<evidence type="ECO:0000313" key="9">
    <source>
        <dbReference type="EMBL" id="QPS00903.1"/>
    </source>
</evidence>
<keyword evidence="2 8" id="KW-0554">One-carbon metabolism</keyword>